<proteinExistence type="predicted"/>
<dbReference type="Proteomes" id="UP000193558">
    <property type="component" value="Unassembled WGS sequence"/>
</dbReference>
<evidence type="ECO:0000313" key="6">
    <source>
        <dbReference type="EMBL" id="ORM68287.1"/>
    </source>
</evidence>
<evidence type="ECO:0000313" key="7">
    <source>
        <dbReference type="Proteomes" id="UP000193558"/>
    </source>
</evidence>
<dbReference type="OrthoDB" id="6546053at2"/>
<keyword evidence="3" id="KW-0472">Membrane</keyword>
<evidence type="ECO:0000256" key="5">
    <source>
        <dbReference type="ARBA" id="ARBA00023288"/>
    </source>
</evidence>
<protein>
    <recommendedName>
        <fullName evidence="8">YnfC family lipoprotein</fullName>
    </recommendedName>
</protein>
<keyword evidence="2" id="KW-0732">Signal</keyword>
<gene>
    <name evidence="6" type="ORF">HA51_15405</name>
</gene>
<comment type="caution">
    <text evidence="6">The sequence shown here is derived from an EMBL/GenBank/DDBJ whole genome shotgun (WGS) entry which is preliminary data.</text>
</comment>
<keyword evidence="5" id="KW-0449">Lipoprotein</keyword>
<accession>A0A1X1CV98</accession>
<dbReference type="AlphaFoldDB" id="A0A1X1CV98"/>
<dbReference type="RefSeq" id="WP_084935544.1">
    <property type="nucleotide sequence ID" value="NZ_MLFR01000016.1"/>
</dbReference>
<keyword evidence="4" id="KW-0564">Palmitate</keyword>
<dbReference type="EMBL" id="MLFR01000016">
    <property type="protein sequence ID" value="ORM68287.1"/>
    <property type="molecule type" value="Genomic_DNA"/>
</dbReference>
<dbReference type="PROSITE" id="PS51257">
    <property type="entry name" value="PROKAR_LIPOPROTEIN"/>
    <property type="match status" value="1"/>
</dbReference>
<reference evidence="6 7" key="1">
    <citation type="journal article" date="2017" name="Antonie Van Leeuwenhoek">
        <title>Phylogenomic resolution of the bacterial genus Pantoea and its relationship with Erwinia and Tatumella.</title>
        <authorList>
            <person name="Palmer M."/>
            <person name="Steenkamp E.T."/>
            <person name="Coetzee M.P."/>
            <person name="Chan W.Y."/>
            <person name="van Zyl E."/>
            <person name="De Maayer P."/>
            <person name="Coutinho T.A."/>
            <person name="Blom J."/>
            <person name="Smits T.H."/>
            <person name="Duffy B."/>
            <person name="Venter S.N."/>
        </authorList>
    </citation>
    <scope>NUCLEOTIDE SEQUENCE [LARGE SCALE GENOMIC DNA]</scope>
    <source>
        <strain evidence="6 7">LMG 26275</strain>
    </source>
</reference>
<evidence type="ECO:0000256" key="3">
    <source>
        <dbReference type="ARBA" id="ARBA00023136"/>
    </source>
</evidence>
<keyword evidence="1" id="KW-1003">Cell membrane</keyword>
<dbReference type="InterPro" id="IPR010646">
    <property type="entry name" value="UPF0257"/>
</dbReference>
<evidence type="ECO:0008006" key="8">
    <source>
        <dbReference type="Google" id="ProtNLM"/>
    </source>
</evidence>
<name>A0A1X1CV98_9GAMM</name>
<organism evidence="6 7">
    <name type="scientific">Pantoea rwandensis</name>
    <dbReference type="NCBI Taxonomy" id="1076550"/>
    <lineage>
        <taxon>Bacteria</taxon>
        <taxon>Pseudomonadati</taxon>
        <taxon>Pseudomonadota</taxon>
        <taxon>Gammaproteobacteria</taxon>
        <taxon>Enterobacterales</taxon>
        <taxon>Erwiniaceae</taxon>
        <taxon>Pantoea</taxon>
    </lineage>
</organism>
<dbReference type="GO" id="GO:0005886">
    <property type="term" value="C:plasma membrane"/>
    <property type="evidence" value="ECO:0007669"/>
    <property type="project" value="InterPro"/>
</dbReference>
<dbReference type="Pfam" id="PF06788">
    <property type="entry name" value="UPF0257"/>
    <property type="match status" value="1"/>
</dbReference>
<evidence type="ECO:0000256" key="2">
    <source>
        <dbReference type="ARBA" id="ARBA00022729"/>
    </source>
</evidence>
<evidence type="ECO:0000256" key="1">
    <source>
        <dbReference type="ARBA" id="ARBA00022475"/>
    </source>
</evidence>
<sequence>MKHPLLLAMAMALLSGCDNKSADFSPQMKNYAYLYQFEAIPGNVKSTHQRLFTADGTPLFDVDIAFDQQGCVTHVKSIDKAGEITEVSRSGEQLTGMENGQDVVVTLNKQCAVIKKVTPTMTVDIAYNAQGWVDQISSPASDVKFHLTYNKAGDMTLLSIMKGDETLSRASAVHDADVKKISDVITTVQKNNLSKTVSTVCKYKKDVPYYCDTLTTDADGKITDKQYGTIEVTYY</sequence>
<evidence type="ECO:0000256" key="4">
    <source>
        <dbReference type="ARBA" id="ARBA00023139"/>
    </source>
</evidence>